<gene>
    <name evidence="3" type="ORF">QCA50_009158</name>
</gene>
<dbReference type="GO" id="GO:0070072">
    <property type="term" value="P:vacuolar proton-transporting V-type ATPase complex assembly"/>
    <property type="evidence" value="ECO:0007669"/>
    <property type="project" value="InterPro"/>
</dbReference>
<protein>
    <submittedName>
        <fullName evidence="3">Uncharacterized protein</fullName>
    </submittedName>
</protein>
<sequence length="281" mass="30912">MTTKATHSELNVSLEPHLVEILRPLVPLLPDELLSKLMVALNAYDTPSSALSRKSQLSPLIPYSVLTGISSWARSSSGVSKLSSQNPPLDPHSYSMVALLAGTITSPERKFPDMPKGADDDDPERARNDRRAIVGLLNALLSILGSGAATWWAAQRLSWKNEWRVLIALLVAIVVATSEAILYLIWESRRSKKSSALARFHINRDTHQPQSDHLTPEAVDGNILAEHSLDRNQASVIGDMDELSASPNMEIHGETRGLRERVPHSSRTRNGKNRKLSKKSG</sequence>
<evidence type="ECO:0000313" key="4">
    <source>
        <dbReference type="Proteomes" id="UP001385951"/>
    </source>
</evidence>
<feature type="compositionally biased region" description="Basic residues" evidence="1">
    <location>
        <begin position="264"/>
        <end position="281"/>
    </location>
</feature>
<accession>A0AAW0GCT6</accession>
<name>A0AAW0GCT6_9APHY</name>
<keyword evidence="2" id="KW-1133">Transmembrane helix</keyword>
<keyword evidence="2" id="KW-0812">Transmembrane</keyword>
<dbReference type="Proteomes" id="UP001385951">
    <property type="component" value="Unassembled WGS sequence"/>
</dbReference>
<proteinExistence type="predicted"/>
<feature type="transmembrane region" description="Helical" evidence="2">
    <location>
        <begin position="132"/>
        <end position="153"/>
    </location>
</feature>
<feature type="transmembrane region" description="Helical" evidence="2">
    <location>
        <begin position="165"/>
        <end position="186"/>
    </location>
</feature>
<comment type="caution">
    <text evidence="3">The sequence shown here is derived from an EMBL/GenBank/DDBJ whole genome shotgun (WGS) entry which is preliminary data.</text>
</comment>
<feature type="compositionally biased region" description="Basic and acidic residues" evidence="1">
    <location>
        <begin position="251"/>
        <end position="263"/>
    </location>
</feature>
<feature type="region of interest" description="Disordered" evidence="1">
    <location>
        <begin position="241"/>
        <end position="281"/>
    </location>
</feature>
<evidence type="ECO:0000256" key="2">
    <source>
        <dbReference type="SAM" id="Phobius"/>
    </source>
</evidence>
<reference evidence="3 4" key="1">
    <citation type="submission" date="2022-09" db="EMBL/GenBank/DDBJ databases">
        <authorList>
            <person name="Palmer J.M."/>
        </authorList>
    </citation>
    <scope>NUCLEOTIDE SEQUENCE [LARGE SCALE GENOMIC DNA]</scope>
    <source>
        <strain evidence="3 4">DSM 7382</strain>
    </source>
</reference>
<organism evidence="3 4">
    <name type="scientific">Cerrena zonata</name>
    <dbReference type="NCBI Taxonomy" id="2478898"/>
    <lineage>
        <taxon>Eukaryota</taxon>
        <taxon>Fungi</taxon>
        <taxon>Dikarya</taxon>
        <taxon>Basidiomycota</taxon>
        <taxon>Agaricomycotina</taxon>
        <taxon>Agaricomycetes</taxon>
        <taxon>Polyporales</taxon>
        <taxon>Cerrenaceae</taxon>
        <taxon>Cerrena</taxon>
    </lineage>
</organism>
<dbReference type="EMBL" id="JASBNA010000012">
    <property type="protein sequence ID" value="KAK7687939.1"/>
    <property type="molecule type" value="Genomic_DNA"/>
</dbReference>
<dbReference type="InterPro" id="IPR021013">
    <property type="entry name" value="ATPase_Vma12"/>
</dbReference>
<dbReference type="AlphaFoldDB" id="A0AAW0GCT6"/>
<evidence type="ECO:0000313" key="3">
    <source>
        <dbReference type="EMBL" id="KAK7687939.1"/>
    </source>
</evidence>
<keyword evidence="2" id="KW-0472">Membrane</keyword>
<keyword evidence="4" id="KW-1185">Reference proteome</keyword>
<evidence type="ECO:0000256" key="1">
    <source>
        <dbReference type="SAM" id="MobiDB-lite"/>
    </source>
</evidence>
<dbReference type="Pfam" id="PF11712">
    <property type="entry name" value="Vma12"/>
    <property type="match status" value="1"/>
</dbReference>